<name>A0A8X6V4G3_TRICX</name>
<dbReference type="GO" id="GO:0015074">
    <property type="term" value="P:DNA integration"/>
    <property type="evidence" value="ECO:0007669"/>
    <property type="project" value="InterPro"/>
</dbReference>
<feature type="domain" description="Transposase Tc1-like" evidence="1">
    <location>
        <begin position="35"/>
        <end position="91"/>
    </location>
</feature>
<organism evidence="2 3">
    <name type="scientific">Trichonephila clavipes</name>
    <name type="common">Golden silk orbweaver</name>
    <name type="synonym">Nephila clavipes</name>
    <dbReference type="NCBI Taxonomy" id="2585209"/>
    <lineage>
        <taxon>Eukaryota</taxon>
        <taxon>Metazoa</taxon>
        <taxon>Ecdysozoa</taxon>
        <taxon>Arthropoda</taxon>
        <taxon>Chelicerata</taxon>
        <taxon>Arachnida</taxon>
        <taxon>Araneae</taxon>
        <taxon>Araneomorphae</taxon>
        <taxon>Entelegynae</taxon>
        <taxon>Araneoidea</taxon>
        <taxon>Nephilidae</taxon>
        <taxon>Trichonephila</taxon>
    </lineage>
</organism>
<dbReference type="AlphaFoldDB" id="A0A8X6V4G3"/>
<evidence type="ECO:0000259" key="1">
    <source>
        <dbReference type="Pfam" id="PF01498"/>
    </source>
</evidence>
<proteinExistence type="predicted"/>
<dbReference type="InterPro" id="IPR002492">
    <property type="entry name" value="Transposase_Tc1-like"/>
</dbReference>
<protein>
    <recommendedName>
        <fullName evidence="1">Transposase Tc1-like domain-containing protein</fullName>
    </recommendedName>
</protein>
<accession>A0A8X6V4G3</accession>
<sequence>MSWPIRYVIKRHKERGSTSNDLRSGRPKKLSLRMKRHITREASKNPFVSAITLANDAASTSAVQICARNVLHDAHIYRRSPRKKSLITERN</sequence>
<keyword evidence="3" id="KW-1185">Reference proteome</keyword>
<reference evidence="2" key="1">
    <citation type="submission" date="2020-08" db="EMBL/GenBank/DDBJ databases">
        <title>Multicomponent nature underlies the extraordinary mechanical properties of spider dragline silk.</title>
        <authorList>
            <person name="Kono N."/>
            <person name="Nakamura H."/>
            <person name="Mori M."/>
            <person name="Yoshida Y."/>
            <person name="Ohtoshi R."/>
            <person name="Malay A.D."/>
            <person name="Moran D.A.P."/>
            <person name="Tomita M."/>
            <person name="Numata K."/>
            <person name="Arakawa K."/>
        </authorList>
    </citation>
    <scope>NUCLEOTIDE SEQUENCE</scope>
</reference>
<gene>
    <name evidence="2" type="ORF">TNCV_4415201</name>
</gene>
<dbReference type="GO" id="GO:0003677">
    <property type="term" value="F:DNA binding"/>
    <property type="evidence" value="ECO:0007669"/>
    <property type="project" value="InterPro"/>
</dbReference>
<comment type="caution">
    <text evidence="2">The sequence shown here is derived from an EMBL/GenBank/DDBJ whole genome shotgun (WGS) entry which is preliminary data.</text>
</comment>
<evidence type="ECO:0000313" key="3">
    <source>
        <dbReference type="Proteomes" id="UP000887159"/>
    </source>
</evidence>
<dbReference type="Pfam" id="PF01498">
    <property type="entry name" value="HTH_Tnp_Tc3_2"/>
    <property type="match status" value="1"/>
</dbReference>
<evidence type="ECO:0000313" key="2">
    <source>
        <dbReference type="EMBL" id="GFY04432.1"/>
    </source>
</evidence>
<dbReference type="GO" id="GO:0006313">
    <property type="term" value="P:DNA transposition"/>
    <property type="evidence" value="ECO:0007669"/>
    <property type="project" value="InterPro"/>
</dbReference>
<dbReference type="Proteomes" id="UP000887159">
    <property type="component" value="Unassembled WGS sequence"/>
</dbReference>
<dbReference type="EMBL" id="BMAU01021244">
    <property type="protein sequence ID" value="GFY04432.1"/>
    <property type="molecule type" value="Genomic_DNA"/>
</dbReference>